<dbReference type="InterPro" id="IPR054550">
    <property type="entry name" value="Mala_s_1-like"/>
</dbReference>
<dbReference type="STRING" id="1882483.A0A317XMS3"/>
<protein>
    <submittedName>
        <fullName evidence="2">Putative major allergen Mal f 1</fullName>
    </submittedName>
</protein>
<keyword evidence="3" id="KW-1185">Reference proteome</keyword>
<dbReference type="OrthoDB" id="4434395at2759"/>
<feature type="signal peptide" evidence="1">
    <location>
        <begin position="1"/>
        <end position="23"/>
    </location>
</feature>
<sequence>MKLTWATALAAVALSFSSDIVSALPVSIESRAAAPDVYNVNVKNLYPEDTVLDKSRGLLYQSNLWKGRISVWNTANSNHFNLLIPGVSSDGSGSQQMAGLSINGAGDKLFAVAKDSGAFRFGSTQSKNGPSSFHRFDLPVNANSAPRWSVNLNGVQTAFAKSTGTRPFGPVDSAQDGQDNSYVVFALGRPAIAKISADGQTVTPWYSEASNGSERPGYTGIQYIPSANVLVAYGGPRPLTMFDLSQPNPVAVPVKITGGSFGSLTVTEKLTLVNRNGRNILFGTKAPTVYSFTSTDNWRTAAMKTYTRNEFKSNSLTVVTEGNFNGGQQVYGGGAYFGEGARGGRTQFPLYRIYNMLT</sequence>
<dbReference type="Proteomes" id="UP000246740">
    <property type="component" value="Unassembled WGS sequence"/>
</dbReference>
<dbReference type="Pfam" id="PF22701">
    <property type="entry name" value="Mala_s_1-like"/>
    <property type="match status" value="1"/>
</dbReference>
<gene>
    <name evidence="2" type="ORF">BCV70DRAFT_125905</name>
</gene>
<dbReference type="CDD" id="cd12811">
    <property type="entry name" value="MALA"/>
    <property type="match status" value="1"/>
</dbReference>
<dbReference type="SUPFAM" id="SSF63829">
    <property type="entry name" value="Calcium-dependent phosphotriesterase"/>
    <property type="match status" value="1"/>
</dbReference>
<dbReference type="AlphaFoldDB" id="A0A317XMS3"/>
<evidence type="ECO:0000313" key="2">
    <source>
        <dbReference type="EMBL" id="PWY99177.1"/>
    </source>
</evidence>
<organism evidence="2 3">
    <name type="scientific">Testicularia cyperi</name>
    <dbReference type="NCBI Taxonomy" id="1882483"/>
    <lineage>
        <taxon>Eukaryota</taxon>
        <taxon>Fungi</taxon>
        <taxon>Dikarya</taxon>
        <taxon>Basidiomycota</taxon>
        <taxon>Ustilaginomycotina</taxon>
        <taxon>Ustilaginomycetes</taxon>
        <taxon>Ustilaginales</taxon>
        <taxon>Anthracoideaceae</taxon>
        <taxon>Testicularia</taxon>
    </lineage>
</organism>
<feature type="chain" id="PRO_5016270155" evidence="1">
    <location>
        <begin position="24"/>
        <end position="358"/>
    </location>
</feature>
<keyword evidence="1" id="KW-0732">Signal</keyword>
<evidence type="ECO:0000313" key="3">
    <source>
        <dbReference type="Proteomes" id="UP000246740"/>
    </source>
</evidence>
<evidence type="ECO:0000256" key="1">
    <source>
        <dbReference type="SAM" id="SignalP"/>
    </source>
</evidence>
<dbReference type="InParanoid" id="A0A317XMS3"/>
<proteinExistence type="predicted"/>
<name>A0A317XMS3_9BASI</name>
<accession>A0A317XMS3</accession>
<reference evidence="2 3" key="1">
    <citation type="journal article" date="2018" name="Mol. Biol. Evol.">
        <title>Broad Genomic Sampling Reveals a Smut Pathogenic Ancestry of the Fungal Clade Ustilaginomycotina.</title>
        <authorList>
            <person name="Kijpornyongpan T."/>
            <person name="Mondo S.J."/>
            <person name="Barry K."/>
            <person name="Sandor L."/>
            <person name="Lee J."/>
            <person name="Lipzen A."/>
            <person name="Pangilinan J."/>
            <person name="LaButti K."/>
            <person name="Hainaut M."/>
            <person name="Henrissat B."/>
            <person name="Grigoriev I.V."/>
            <person name="Spatafora J.W."/>
            <person name="Aime M.C."/>
        </authorList>
    </citation>
    <scope>NUCLEOTIDE SEQUENCE [LARGE SCALE GENOMIC DNA]</scope>
    <source>
        <strain evidence="2 3">MCA 3645</strain>
    </source>
</reference>
<dbReference type="EMBL" id="KZ819196">
    <property type="protein sequence ID" value="PWY99177.1"/>
    <property type="molecule type" value="Genomic_DNA"/>
</dbReference>